<name>A0A8J3A389_9PROT</name>
<evidence type="ECO:0000313" key="3">
    <source>
        <dbReference type="Proteomes" id="UP000621856"/>
    </source>
</evidence>
<dbReference type="PANTHER" id="PTHR35145">
    <property type="entry name" value="CYTOPLASMIC PROTEIN-RELATED"/>
    <property type="match status" value="1"/>
</dbReference>
<dbReference type="SUPFAM" id="SSF142906">
    <property type="entry name" value="YjbR-like"/>
    <property type="match status" value="1"/>
</dbReference>
<keyword evidence="2" id="KW-0238">DNA-binding</keyword>
<reference evidence="2 4" key="2">
    <citation type="submission" date="2020-02" db="EMBL/GenBank/DDBJ databases">
        <title>Genome sequence of Parvularcula flava strain NH6-79.</title>
        <authorList>
            <person name="Abdul Karim M.H."/>
            <person name="Lam M.Q."/>
            <person name="Chen S.J."/>
            <person name="Yahya A."/>
            <person name="Shahir S."/>
            <person name="Shamsir M.S."/>
            <person name="Chong C.S."/>
        </authorList>
    </citation>
    <scope>NUCLEOTIDE SEQUENCE [LARGE SCALE GENOMIC DNA]</scope>
    <source>
        <strain evidence="2 4">NH6-79</strain>
    </source>
</reference>
<dbReference type="Proteomes" id="UP000818603">
    <property type="component" value="Unassembled WGS sequence"/>
</dbReference>
<organism evidence="1 3">
    <name type="scientific">Aquisalinus luteolus</name>
    <dbReference type="NCBI Taxonomy" id="1566827"/>
    <lineage>
        <taxon>Bacteria</taxon>
        <taxon>Pseudomonadati</taxon>
        <taxon>Pseudomonadota</taxon>
        <taxon>Alphaproteobacteria</taxon>
        <taxon>Parvularculales</taxon>
        <taxon>Parvularculaceae</taxon>
        <taxon>Aquisalinus</taxon>
    </lineage>
</organism>
<dbReference type="RefSeq" id="WP_155138518.1">
    <property type="nucleotide sequence ID" value="NZ_BMGZ01000001.1"/>
</dbReference>
<dbReference type="EMBL" id="BMGZ01000001">
    <property type="protein sequence ID" value="GGH95655.1"/>
    <property type="molecule type" value="Genomic_DNA"/>
</dbReference>
<dbReference type="PANTHER" id="PTHR35145:SF1">
    <property type="entry name" value="CYTOPLASMIC PROTEIN"/>
    <property type="match status" value="1"/>
</dbReference>
<dbReference type="InterPro" id="IPR038056">
    <property type="entry name" value="YjbR-like_sf"/>
</dbReference>
<dbReference type="GO" id="GO:0003677">
    <property type="term" value="F:DNA binding"/>
    <property type="evidence" value="ECO:0007669"/>
    <property type="project" value="UniProtKB-KW"/>
</dbReference>
<proteinExistence type="predicted"/>
<dbReference type="InterPro" id="IPR007351">
    <property type="entry name" value="YjbR"/>
</dbReference>
<dbReference type="Gene3D" id="3.90.1150.30">
    <property type="match status" value="1"/>
</dbReference>
<accession>A0A8J3A389</accession>
<dbReference type="AlphaFoldDB" id="A0A8J3A389"/>
<gene>
    <name evidence="2" type="ORF">FF098_006300</name>
    <name evidence="1" type="ORF">GCM10011355_12710</name>
</gene>
<dbReference type="EMBL" id="VCJR02000001">
    <property type="protein sequence ID" value="NHK27510.1"/>
    <property type="molecule type" value="Genomic_DNA"/>
</dbReference>
<comment type="caution">
    <text evidence="1">The sequence shown here is derived from an EMBL/GenBank/DDBJ whole genome shotgun (WGS) entry which is preliminary data.</text>
</comment>
<keyword evidence="4" id="KW-1185">Reference proteome</keyword>
<dbReference type="Pfam" id="PF04237">
    <property type="entry name" value="YjbR"/>
    <property type="match status" value="1"/>
</dbReference>
<reference evidence="1" key="3">
    <citation type="submission" date="2020-09" db="EMBL/GenBank/DDBJ databases">
        <authorList>
            <person name="Sun Q."/>
            <person name="Zhou Y."/>
        </authorList>
    </citation>
    <scope>NUCLEOTIDE SEQUENCE</scope>
    <source>
        <strain evidence="1">CGMCC 1.14984</strain>
    </source>
</reference>
<protein>
    <submittedName>
        <fullName evidence="2">MmcQ/YjbR family DNA-binding protein</fullName>
    </submittedName>
</protein>
<evidence type="ECO:0000313" key="1">
    <source>
        <dbReference type="EMBL" id="GGH95655.1"/>
    </source>
</evidence>
<dbReference type="InterPro" id="IPR058532">
    <property type="entry name" value="YjbR/MT2646/Rv2570-like"/>
</dbReference>
<dbReference type="Proteomes" id="UP000621856">
    <property type="component" value="Unassembled WGS sequence"/>
</dbReference>
<reference evidence="1" key="1">
    <citation type="journal article" date="2014" name="Int. J. Syst. Evol. Microbiol.">
        <title>Complete genome sequence of Corynebacterium casei LMG S-19264T (=DSM 44701T), isolated from a smear-ripened cheese.</title>
        <authorList>
            <consortium name="US DOE Joint Genome Institute (JGI-PGF)"/>
            <person name="Walter F."/>
            <person name="Albersmeier A."/>
            <person name="Kalinowski J."/>
            <person name="Ruckert C."/>
        </authorList>
    </citation>
    <scope>NUCLEOTIDE SEQUENCE</scope>
    <source>
        <strain evidence="1">CGMCC 1.14984</strain>
    </source>
</reference>
<evidence type="ECO:0000313" key="4">
    <source>
        <dbReference type="Proteomes" id="UP000818603"/>
    </source>
</evidence>
<sequence>MTPAELKDFCLSLPATSHVVQWGGSDVYKVGGKVFAVAGWSKEEHLAVSFKVTALAFEILQDQPGCRPAPYLASRGMTWIQHYAPPGLNDEALKDYLQQSHRLVADGLTKKKQRELGLLRAEERDT</sequence>
<evidence type="ECO:0000313" key="2">
    <source>
        <dbReference type="EMBL" id="NHK27510.1"/>
    </source>
</evidence>